<keyword evidence="2" id="KW-0732">Signal</keyword>
<accession>A0A8J3PNS0</accession>
<proteinExistence type="predicted"/>
<keyword evidence="4" id="KW-1185">Reference proteome</keyword>
<sequence>MDQPSKPWGLRVHRQLLLRAAVLAVVATTAAACGSSGPQATNPELAARGTAMTTAKPTRQDLANRVSLSGTVTTNPVIGLAAPVAGQVRYLTVGPVQGTPTKPTRVATVWANNKPTHVEVPAGAIFTGRLVDDRSTVPVGMPVASAKLTGYGIVADIDAAQAYKISDSLTSVQAQIKNGPGPFACTVLGTIAALPAGTIPDPPAPQPGGAKNQQPGKQAPAPIDTAAPVDRGGGGAASEPTGMRLVCTAPADVKLINGAAATIEVVTDKAANVLVLPVEAVAGGQGKGKVDVVRADKTREIRDVVLGLTDGKVVEIKSGLTGDETVAVPGPNLPPAKADANGSPEGPK</sequence>
<comment type="caution">
    <text evidence="3">The sequence shown here is derived from an EMBL/GenBank/DDBJ whole genome shotgun (WGS) entry which is preliminary data.</text>
</comment>
<reference evidence="3" key="1">
    <citation type="submission" date="2021-01" db="EMBL/GenBank/DDBJ databases">
        <title>Whole genome shotgun sequence of Planosporangium flavigriseum NBRC 105377.</title>
        <authorList>
            <person name="Komaki H."/>
            <person name="Tamura T."/>
        </authorList>
    </citation>
    <scope>NUCLEOTIDE SEQUENCE</scope>
    <source>
        <strain evidence="3">NBRC 105377</strain>
    </source>
</reference>
<dbReference type="EMBL" id="BONU01000050">
    <property type="protein sequence ID" value="GIG76292.1"/>
    <property type="molecule type" value="Genomic_DNA"/>
</dbReference>
<dbReference type="AlphaFoldDB" id="A0A8J3PNS0"/>
<dbReference type="Gene3D" id="2.40.420.20">
    <property type="match status" value="1"/>
</dbReference>
<feature type="chain" id="PRO_5035265525" description="Multidrug efflux pump subunit AcrA (Membrane-fusion protein)" evidence="2">
    <location>
        <begin position="33"/>
        <end position="348"/>
    </location>
</feature>
<dbReference type="Proteomes" id="UP000653674">
    <property type="component" value="Unassembled WGS sequence"/>
</dbReference>
<evidence type="ECO:0000256" key="2">
    <source>
        <dbReference type="SAM" id="SignalP"/>
    </source>
</evidence>
<protein>
    <recommendedName>
        <fullName evidence="5">Multidrug efflux pump subunit AcrA (Membrane-fusion protein)</fullName>
    </recommendedName>
</protein>
<feature type="region of interest" description="Disordered" evidence="1">
    <location>
        <begin position="321"/>
        <end position="348"/>
    </location>
</feature>
<dbReference type="PROSITE" id="PS51257">
    <property type="entry name" value="PROKAR_LIPOPROTEIN"/>
    <property type="match status" value="1"/>
</dbReference>
<dbReference type="PANTHER" id="PTHR30469">
    <property type="entry name" value="MULTIDRUG RESISTANCE PROTEIN MDTA"/>
    <property type="match status" value="1"/>
</dbReference>
<evidence type="ECO:0000313" key="3">
    <source>
        <dbReference type="EMBL" id="GIG76292.1"/>
    </source>
</evidence>
<feature type="region of interest" description="Disordered" evidence="1">
    <location>
        <begin position="196"/>
        <end position="241"/>
    </location>
</feature>
<evidence type="ECO:0008006" key="5">
    <source>
        <dbReference type="Google" id="ProtNLM"/>
    </source>
</evidence>
<gene>
    <name evidence="3" type="ORF">Pfl04_46960</name>
</gene>
<dbReference type="GO" id="GO:1990281">
    <property type="term" value="C:efflux pump complex"/>
    <property type="evidence" value="ECO:0007669"/>
    <property type="project" value="TreeGrafter"/>
</dbReference>
<evidence type="ECO:0000256" key="1">
    <source>
        <dbReference type="SAM" id="MobiDB-lite"/>
    </source>
</evidence>
<dbReference type="GO" id="GO:0015562">
    <property type="term" value="F:efflux transmembrane transporter activity"/>
    <property type="evidence" value="ECO:0007669"/>
    <property type="project" value="TreeGrafter"/>
</dbReference>
<name>A0A8J3PNS0_9ACTN</name>
<organism evidence="3 4">
    <name type="scientific">Planosporangium flavigriseum</name>
    <dbReference type="NCBI Taxonomy" id="373681"/>
    <lineage>
        <taxon>Bacteria</taxon>
        <taxon>Bacillati</taxon>
        <taxon>Actinomycetota</taxon>
        <taxon>Actinomycetes</taxon>
        <taxon>Micromonosporales</taxon>
        <taxon>Micromonosporaceae</taxon>
        <taxon>Planosporangium</taxon>
    </lineage>
</organism>
<evidence type="ECO:0000313" key="4">
    <source>
        <dbReference type="Proteomes" id="UP000653674"/>
    </source>
</evidence>
<feature type="signal peptide" evidence="2">
    <location>
        <begin position="1"/>
        <end position="32"/>
    </location>
</feature>